<protein>
    <recommendedName>
        <fullName evidence="4">DUF1735 domain-containing protein</fullName>
    </recommendedName>
</protein>
<dbReference type="RefSeq" id="WP_302039346.1">
    <property type="nucleotide sequence ID" value="NZ_JAUKPO010000012.1"/>
</dbReference>
<evidence type="ECO:0000313" key="3">
    <source>
        <dbReference type="Proteomes" id="UP001168528"/>
    </source>
</evidence>
<dbReference type="PROSITE" id="PS51257">
    <property type="entry name" value="PROKAR_LIPOPROTEIN"/>
    <property type="match status" value="1"/>
</dbReference>
<keyword evidence="1" id="KW-0732">Signal</keyword>
<keyword evidence="3" id="KW-1185">Reference proteome</keyword>
<feature type="signal peptide" evidence="1">
    <location>
        <begin position="1"/>
        <end position="22"/>
    </location>
</feature>
<organism evidence="2 3">
    <name type="scientific">Rhodocytophaga aerolata</name>
    <dbReference type="NCBI Taxonomy" id="455078"/>
    <lineage>
        <taxon>Bacteria</taxon>
        <taxon>Pseudomonadati</taxon>
        <taxon>Bacteroidota</taxon>
        <taxon>Cytophagia</taxon>
        <taxon>Cytophagales</taxon>
        <taxon>Rhodocytophagaceae</taxon>
        <taxon>Rhodocytophaga</taxon>
    </lineage>
</organism>
<feature type="chain" id="PRO_5046116353" description="DUF1735 domain-containing protein" evidence="1">
    <location>
        <begin position="23"/>
        <end position="170"/>
    </location>
</feature>
<proteinExistence type="predicted"/>
<accession>A0ABT8R8Y7</accession>
<evidence type="ECO:0000256" key="1">
    <source>
        <dbReference type="SAM" id="SignalP"/>
    </source>
</evidence>
<gene>
    <name evidence="2" type="ORF">Q0590_19870</name>
</gene>
<evidence type="ECO:0000313" key="2">
    <source>
        <dbReference type="EMBL" id="MDO1448545.1"/>
    </source>
</evidence>
<evidence type="ECO:0008006" key="4">
    <source>
        <dbReference type="Google" id="ProtNLM"/>
    </source>
</evidence>
<comment type="caution">
    <text evidence="2">The sequence shown here is derived from an EMBL/GenBank/DDBJ whole genome shotgun (WGS) entry which is preliminary data.</text>
</comment>
<dbReference type="Proteomes" id="UP001168528">
    <property type="component" value="Unassembled WGS sequence"/>
</dbReference>
<dbReference type="EMBL" id="JAUKPO010000012">
    <property type="protein sequence ID" value="MDO1448545.1"/>
    <property type="molecule type" value="Genomic_DNA"/>
</dbReference>
<name>A0ABT8R8Y7_9BACT</name>
<sequence length="170" mass="18296">MKNIINRLLLLLVMAIVAFSCKEDDEFSDLVRDNRPAVPVTFPGATTFGFNPYIDKSLAALNAGEPITFTLAIPENSGRTIREITKVGAGATAINAGTLNSASYTEAPIAGSGTTATFTTTLDEFKTKRPTVPTTTVAAPGFRELAFIFLVTLDDDTQIVTQQVRVRIRP</sequence>
<reference evidence="2" key="1">
    <citation type="submission" date="2023-07" db="EMBL/GenBank/DDBJ databases">
        <title>The genome sequence of Rhodocytophaga aerolata KACC 12507.</title>
        <authorList>
            <person name="Zhang X."/>
        </authorList>
    </citation>
    <scope>NUCLEOTIDE SEQUENCE</scope>
    <source>
        <strain evidence="2">KACC 12507</strain>
    </source>
</reference>